<dbReference type="Proteomes" id="UP001595075">
    <property type="component" value="Unassembled WGS sequence"/>
</dbReference>
<name>A0ABR4C111_9HELO</name>
<protein>
    <submittedName>
        <fullName evidence="2">Uncharacterized protein</fullName>
    </submittedName>
</protein>
<feature type="compositionally biased region" description="Polar residues" evidence="1">
    <location>
        <begin position="15"/>
        <end position="25"/>
    </location>
</feature>
<evidence type="ECO:0000256" key="1">
    <source>
        <dbReference type="SAM" id="MobiDB-lite"/>
    </source>
</evidence>
<reference evidence="2 3" key="1">
    <citation type="journal article" date="2024" name="Commun. Biol.">
        <title>Comparative genomic analysis of thermophilic fungi reveals convergent evolutionary adaptations and gene losses.</title>
        <authorList>
            <person name="Steindorff A.S."/>
            <person name="Aguilar-Pontes M.V."/>
            <person name="Robinson A.J."/>
            <person name="Andreopoulos B."/>
            <person name="LaButti K."/>
            <person name="Kuo A."/>
            <person name="Mondo S."/>
            <person name="Riley R."/>
            <person name="Otillar R."/>
            <person name="Haridas S."/>
            <person name="Lipzen A."/>
            <person name="Grimwood J."/>
            <person name="Schmutz J."/>
            <person name="Clum A."/>
            <person name="Reid I.D."/>
            <person name="Moisan M.C."/>
            <person name="Butler G."/>
            <person name="Nguyen T.T.M."/>
            <person name="Dewar K."/>
            <person name="Conant G."/>
            <person name="Drula E."/>
            <person name="Henrissat B."/>
            <person name="Hansel C."/>
            <person name="Singer S."/>
            <person name="Hutchinson M.I."/>
            <person name="de Vries R.P."/>
            <person name="Natvig D.O."/>
            <person name="Powell A.J."/>
            <person name="Tsang A."/>
            <person name="Grigoriev I.V."/>
        </authorList>
    </citation>
    <scope>NUCLEOTIDE SEQUENCE [LARGE SCALE GENOMIC DNA]</scope>
    <source>
        <strain evidence="2 3">CBS 494.80</strain>
    </source>
</reference>
<evidence type="ECO:0000313" key="2">
    <source>
        <dbReference type="EMBL" id="KAL2063560.1"/>
    </source>
</evidence>
<gene>
    <name evidence="2" type="ORF">VTL71DRAFT_5365</name>
</gene>
<feature type="region of interest" description="Disordered" evidence="1">
    <location>
        <begin position="1"/>
        <end position="95"/>
    </location>
</feature>
<sequence length="95" mass="11311">MCSQYRHKQERQTTRYDSCTHSSSRFKPFPPIHIDRVPSAHPSIHFYQTRPDRSTKETERERERSTQRTTQHKTNKSRNQISASKSRAVQVISMH</sequence>
<evidence type="ECO:0000313" key="3">
    <source>
        <dbReference type="Proteomes" id="UP001595075"/>
    </source>
</evidence>
<proteinExistence type="predicted"/>
<accession>A0ABR4C111</accession>
<organism evidence="2 3">
    <name type="scientific">Oculimacula yallundae</name>
    <dbReference type="NCBI Taxonomy" id="86028"/>
    <lineage>
        <taxon>Eukaryota</taxon>
        <taxon>Fungi</taxon>
        <taxon>Dikarya</taxon>
        <taxon>Ascomycota</taxon>
        <taxon>Pezizomycotina</taxon>
        <taxon>Leotiomycetes</taxon>
        <taxon>Helotiales</taxon>
        <taxon>Ploettnerulaceae</taxon>
        <taxon>Oculimacula</taxon>
    </lineage>
</organism>
<comment type="caution">
    <text evidence="2">The sequence shown here is derived from an EMBL/GenBank/DDBJ whole genome shotgun (WGS) entry which is preliminary data.</text>
</comment>
<feature type="compositionally biased region" description="Basic and acidic residues" evidence="1">
    <location>
        <begin position="50"/>
        <end position="66"/>
    </location>
</feature>
<dbReference type="EMBL" id="JAZHXI010000015">
    <property type="protein sequence ID" value="KAL2063560.1"/>
    <property type="molecule type" value="Genomic_DNA"/>
</dbReference>
<keyword evidence="3" id="KW-1185">Reference proteome</keyword>
<feature type="compositionally biased region" description="Polar residues" evidence="1">
    <location>
        <begin position="77"/>
        <end position="87"/>
    </location>
</feature>